<name>A0A1E3I8M2_9TREE</name>
<keyword evidence="7" id="KW-0539">Nucleus</keyword>
<accession>A0A1E3I8M2</accession>
<evidence type="ECO:0000256" key="6">
    <source>
        <dbReference type="ARBA" id="ARBA00022801"/>
    </source>
</evidence>
<reference evidence="9 10" key="1">
    <citation type="submission" date="2016-06" db="EMBL/GenBank/DDBJ databases">
        <title>Evolution of pathogenesis and genome organization in the Tremellales.</title>
        <authorList>
            <person name="Cuomo C."/>
            <person name="Litvintseva A."/>
            <person name="Heitman J."/>
            <person name="Chen Y."/>
            <person name="Sun S."/>
            <person name="Springer D."/>
            <person name="Dromer F."/>
            <person name="Young S."/>
            <person name="Zeng Q."/>
            <person name="Chapman S."/>
            <person name="Gujja S."/>
            <person name="Saif S."/>
            <person name="Birren B."/>
        </authorList>
    </citation>
    <scope>NUCLEOTIDE SEQUENCE [LARGE SCALE GENOMIC DNA]</scope>
    <source>
        <strain evidence="9 10">CBS 6039</strain>
    </source>
</reference>
<dbReference type="PANTHER" id="PTHR22930:SF251">
    <property type="entry name" value="DDE TNP4 DOMAIN-CONTAINING PROTEIN"/>
    <property type="match status" value="1"/>
</dbReference>
<dbReference type="Pfam" id="PF13359">
    <property type="entry name" value="DDE_Tnp_4"/>
    <property type="match status" value="1"/>
</dbReference>
<comment type="cofactor">
    <cofactor evidence="1">
        <name>a divalent metal cation</name>
        <dbReference type="ChEBI" id="CHEBI:60240"/>
    </cofactor>
</comment>
<comment type="caution">
    <text evidence="9">The sequence shown here is derived from an EMBL/GenBank/DDBJ whole genome shotgun (WGS) entry which is preliminary data.</text>
</comment>
<comment type="subcellular location">
    <subcellularLocation>
        <location evidence="2">Nucleus</location>
    </subcellularLocation>
</comment>
<comment type="similarity">
    <text evidence="3">Belongs to the HARBI1 family.</text>
</comment>
<evidence type="ECO:0000256" key="7">
    <source>
        <dbReference type="ARBA" id="ARBA00023242"/>
    </source>
</evidence>
<evidence type="ECO:0000259" key="8">
    <source>
        <dbReference type="Pfam" id="PF13359"/>
    </source>
</evidence>
<gene>
    <name evidence="9" type="ORF">L202_00156</name>
</gene>
<keyword evidence="5" id="KW-0479">Metal-binding</keyword>
<dbReference type="GO" id="GO:0004518">
    <property type="term" value="F:nuclease activity"/>
    <property type="evidence" value="ECO:0007669"/>
    <property type="project" value="UniProtKB-KW"/>
</dbReference>
<dbReference type="EMBL" id="AWGJ01000001">
    <property type="protein sequence ID" value="ODN84151.1"/>
    <property type="molecule type" value="Genomic_DNA"/>
</dbReference>
<keyword evidence="10" id="KW-1185">Reference proteome</keyword>
<dbReference type="GO" id="GO:0046872">
    <property type="term" value="F:metal ion binding"/>
    <property type="evidence" value="ECO:0007669"/>
    <property type="project" value="UniProtKB-KW"/>
</dbReference>
<evidence type="ECO:0000313" key="9">
    <source>
        <dbReference type="EMBL" id="ODN84151.1"/>
    </source>
</evidence>
<organism evidence="9 10">
    <name type="scientific">Cryptococcus amylolentus CBS 6039</name>
    <dbReference type="NCBI Taxonomy" id="1295533"/>
    <lineage>
        <taxon>Eukaryota</taxon>
        <taxon>Fungi</taxon>
        <taxon>Dikarya</taxon>
        <taxon>Basidiomycota</taxon>
        <taxon>Agaricomycotina</taxon>
        <taxon>Tremellomycetes</taxon>
        <taxon>Tremellales</taxon>
        <taxon>Cryptococcaceae</taxon>
        <taxon>Cryptococcus</taxon>
    </lineage>
</organism>
<dbReference type="GeneID" id="30151465"/>
<dbReference type="InterPro" id="IPR045249">
    <property type="entry name" value="HARBI1-like"/>
</dbReference>
<dbReference type="InterPro" id="IPR027806">
    <property type="entry name" value="HARBI1_dom"/>
</dbReference>
<feature type="domain" description="DDE Tnp4" evidence="8">
    <location>
        <begin position="114"/>
        <end position="258"/>
    </location>
</feature>
<evidence type="ECO:0000313" key="10">
    <source>
        <dbReference type="Proteomes" id="UP000094065"/>
    </source>
</evidence>
<evidence type="ECO:0000256" key="3">
    <source>
        <dbReference type="ARBA" id="ARBA00006958"/>
    </source>
</evidence>
<dbReference type="AlphaFoldDB" id="A0A1E3I8M2"/>
<dbReference type="RefSeq" id="XP_018997954.1">
    <property type="nucleotide sequence ID" value="XM_019133249.1"/>
</dbReference>
<proteinExistence type="inferred from homology"/>
<dbReference type="OrthoDB" id="1681765at2759"/>
<keyword evidence="4" id="KW-0540">Nuclease</keyword>
<evidence type="ECO:0000256" key="5">
    <source>
        <dbReference type="ARBA" id="ARBA00022723"/>
    </source>
</evidence>
<sequence>MRAALGVNLQEFLSIKDYMEGKGVELGSRGVSAEASLAMGLWTLRTGDSTRHTAEAFGQRSLDTVTESLWTVVLALSSEEIVDEWIRIPSADEPDHPQIKDYSPLVFAGCRGALDGTHIGVKVPKRVEDVYVSRRGRKDKTTINVFAACNFDLDFIAIHAGVEGSAHDSRVLEMARATGNFAMPPGLYLLGDASYGLSKDVLTPHRSVKYRTWEPGAVPSSDVEEFNRQHASLHNCIERAFDLLKSRFGILREPLRQRLDQQ</sequence>
<dbReference type="GO" id="GO:0016787">
    <property type="term" value="F:hydrolase activity"/>
    <property type="evidence" value="ECO:0007669"/>
    <property type="project" value="UniProtKB-KW"/>
</dbReference>
<evidence type="ECO:0000256" key="2">
    <source>
        <dbReference type="ARBA" id="ARBA00004123"/>
    </source>
</evidence>
<protein>
    <recommendedName>
        <fullName evidence="8">DDE Tnp4 domain-containing protein</fullName>
    </recommendedName>
</protein>
<keyword evidence="6" id="KW-0378">Hydrolase</keyword>
<evidence type="ECO:0000256" key="1">
    <source>
        <dbReference type="ARBA" id="ARBA00001968"/>
    </source>
</evidence>
<dbReference type="Proteomes" id="UP000094065">
    <property type="component" value="Unassembled WGS sequence"/>
</dbReference>
<dbReference type="PANTHER" id="PTHR22930">
    <property type="match status" value="1"/>
</dbReference>
<evidence type="ECO:0000256" key="4">
    <source>
        <dbReference type="ARBA" id="ARBA00022722"/>
    </source>
</evidence>
<dbReference type="GO" id="GO:0005634">
    <property type="term" value="C:nucleus"/>
    <property type="evidence" value="ECO:0007669"/>
    <property type="project" value="UniProtKB-SubCell"/>
</dbReference>
<dbReference type="STRING" id="1295533.A0A1E3I8M2"/>